<name>A0A1M4TJT2_9FIRM</name>
<sequence>MVQPEGKTLNINSEIGILKSVMLHRPGTELERITPEHLSEVLFEDIPWLSRMRQEHDSFAGELKSRGVEVLYVEELLKDVFKIDDVRDKILADVLEESETCDKPVKDFLYDFLKEKSVDEFAEFLIGGISKEDIRAFKKEKSLSDFIKEDHYFYINPLPNLYFMRDPAVVIGEGIAIGSMRTPIRKRESLFLRLIYDNHQIFDDIRKEPYYSQDYPYSVEGGDVLVLSEDTLAVGCSQRTGVAGIEMLADRLLKKDTHIKKLLVIQIPKVRAYMHLDTVFTMVDYDKFTIYPGILDRINVITVEKNQTGRLCYKQEKNLETGLKKHLKLDWVSLIPSGGIDPIIAAREQWNDSTNTFAIAPARVMAYGRNEVSNKVLRKNGIDVIELEASELVRGRGGPRCMSMPLYRESI</sequence>
<dbReference type="HAMAP" id="MF_00242">
    <property type="entry name" value="Arg_deiminase"/>
    <property type="match status" value="1"/>
</dbReference>
<comment type="pathway">
    <text evidence="1 6">Amino-acid degradation; L-arginine degradation via ADI pathway; carbamoyl phosphate from L-arginine: step 1/2.</text>
</comment>
<accession>A0A1M4TJT2</accession>
<dbReference type="NCBIfam" id="NF002381">
    <property type="entry name" value="PRK01388.1"/>
    <property type="match status" value="1"/>
</dbReference>
<keyword evidence="6" id="KW-0963">Cytoplasm</keyword>
<comment type="catalytic activity">
    <reaction evidence="5 6">
        <text>L-arginine + H2O = L-citrulline + NH4(+)</text>
        <dbReference type="Rhea" id="RHEA:19597"/>
        <dbReference type="ChEBI" id="CHEBI:15377"/>
        <dbReference type="ChEBI" id="CHEBI:28938"/>
        <dbReference type="ChEBI" id="CHEBI:32682"/>
        <dbReference type="ChEBI" id="CHEBI:57743"/>
        <dbReference type="EC" id="3.5.3.6"/>
    </reaction>
</comment>
<proteinExistence type="inferred from homology"/>
<dbReference type="Gene3D" id="3.75.10.10">
    <property type="entry name" value="L-arginine/glycine Amidinotransferase, Chain A"/>
    <property type="match status" value="1"/>
</dbReference>
<evidence type="ECO:0000256" key="3">
    <source>
        <dbReference type="ARBA" id="ARBA00022503"/>
    </source>
</evidence>
<dbReference type="InterPro" id="IPR003876">
    <property type="entry name" value="Arg_deiminase"/>
</dbReference>
<dbReference type="Gene3D" id="1.10.3930.10">
    <property type="entry name" value="Arginine deiminase"/>
    <property type="match status" value="1"/>
</dbReference>
<keyword evidence="3 6" id="KW-0056">Arginine metabolism</keyword>
<dbReference type="GO" id="GO:0016990">
    <property type="term" value="F:arginine deiminase activity"/>
    <property type="evidence" value="ECO:0007669"/>
    <property type="project" value="UniProtKB-UniRule"/>
</dbReference>
<comment type="subcellular location">
    <subcellularLocation>
        <location evidence="6">Cytoplasm</location>
    </subcellularLocation>
</comment>
<dbReference type="AlphaFoldDB" id="A0A1M4TJT2"/>
<evidence type="ECO:0000313" key="9">
    <source>
        <dbReference type="Proteomes" id="UP000184251"/>
    </source>
</evidence>
<dbReference type="PANTHER" id="PTHR47271:SF2">
    <property type="entry name" value="ARGININE DEIMINASE"/>
    <property type="match status" value="1"/>
</dbReference>
<dbReference type="RefSeq" id="WP_073269505.1">
    <property type="nucleotide sequence ID" value="NZ_FQTU01000002.1"/>
</dbReference>
<keyword evidence="4 6" id="KW-0378">Hydrolase</keyword>
<dbReference type="PRINTS" id="PR01466">
    <property type="entry name" value="ARGDEIMINASE"/>
</dbReference>
<organism evidence="8 9">
    <name type="scientific">Alkalibacter saccharofermentans DSM 14828</name>
    <dbReference type="NCBI Taxonomy" id="1120975"/>
    <lineage>
        <taxon>Bacteria</taxon>
        <taxon>Bacillati</taxon>
        <taxon>Bacillota</taxon>
        <taxon>Clostridia</taxon>
        <taxon>Eubacteriales</taxon>
        <taxon>Eubacteriaceae</taxon>
        <taxon>Alkalibacter</taxon>
    </lineage>
</organism>
<feature type="active site" description="Amidino-cysteine intermediate" evidence="6 7">
    <location>
        <position position="401"/>
    </location>
</feature>
<evidence type="ECO:0000313" key="8">
    <source>
        <dbReference type="EMBL" id="SHE44537.1"/>
    </source>
</evidence>
<dbReference type="GO" id="GO:0019546">
    <property type="term" value="P:L-arginine deiminase pathway"/>
    <property type="evidence" value="ECO:0007669"/>
    <property type="project" value="TreeGrafter"/>
</dbReference>
<comment type="similarity">
    <text evidence="2 6">Belongs to the arginine deiminase family.</text>
</comment>
<dbReference type="PANTHER" id="PTHR47271">
    <property type="entry name" value="ARGININE DEIMINASE"/>
    <property type="match status" value="1"/>
</dbReference>
<dbReference type="Pfam" id="PF02274">
    <property type="entry name" value="ADI"/>
    <property type="match status" value="1"/>
</dbReference>
<gene>
    <name evidence="6" type="primary">arcA</name>
    <name evidence="8" type="ORF">SAMN02746064_00512</name>
</gene>
<dbReference type="PIRSF" id="PIRSF006356">
    <property type="entry name" value="Arg_deiminase"/>
    <property type="match status" value="1"/>
</dbReference>
<evidence type="ECO:0000256" key="6">
    <source>
        <dbReference type="HAMAP-Rule" id="MF_00242"/>
    </source>
</evidence>
<dbReference type="OrthoDB" id="9807502at2"/>
<dbReference type="Proteomes" id="UP000184251">
    <property type="component" value="Unassembled WGS sequence"/>
</dbReference>
<evidence type="ECO:0000256" key="5">
    <source>
        <dbReference type="ARBA" id="ARBA00049429"/>
    </source>
</evidence>
<evidence type="ECO:0000256" key="2">
    <source>
        <dbReference type="ARBA" id="ARBA00010206"/>
    </source>
</evidence>
<keyword evidence="9" id="KW-1185">Reference proteome</keyword>
<evidence type="ECO:0000256" key="7">
    <source>
        <dbReference type="PIRSR" id="PIRSR006356-1"/>
    </source>
</evidence>
<dbReference type="EC" id="3.5.3.6" evidence="6"/>
<dbReference type="UniPathway" id="UPA00254">
    <property type="reaction ID" value="UER00364"/>
</dbReference>
<evidence type="ECO:0000256" key="4">
    <source>
        <dbReference type="ARBA" id="ARBA00022801"/>
    </source>
</evidence>
<dbReference type="EMBL" id="FQTU01000002">
    <property type="protein sequence ID" value="SHE44537.1"/>
    <property type="molecule type" value="Genomic_DNA"/>
</dbReference>
<evidence type="ECO:0000256" key="1">
    <source>
        <dbReference type="ARBA" id="ARBA00005213"/>
    </source>
</evidence>
<protein>
    <recommendedName>
        <fullName evidence="6">Arginine deiminase</fullName>
        <shortName evidence="6">ADI</shortName>
        <ecNumber evidence="6">3.5.3.6</ecNumber>
    </recommendedName>
    <alternativeName>
        <fullName evidence="6">Arginine dihydrolase</fullName>
        <shortName evidence="6">AD</shortName>
    </alternativeName>
</protein>
<reference evidence="8 9" key="1">
    <citation type="submission" date="2016-11" db="EMBL/GenBank/DDBJ databases">
        <authorList>
            <person name="Jaros S."/>
            <person name="Januszkiewicz K."/>
            <person name="Wedrychowicz H."/>
        </authorList>
    </citation>
    <scope>NUCLEOTIDE SEQUENCE [LARGE SCALE GENOMIC DNA]</scope>
    <source>
        <strain evidence="8 9">DSM 14828</strain>
    </source>
</reference>
<dbReference type="SUPFAM" id="SSF55909">
    <property type="entry name" value="Pentein"/>
    <property type="match status" value="1"/>
</dbReference>
<dbReference type="GO" id="GO:0005737">
    <property type="term" value="C:cytoplasm"/>
    <property type="evidence" value="ECO:0007669"/>
    <property type="project" value="UniProtKB-SubCell"/>
</dbReference>
<dbReference type="STRING" id="1120975.SAMN02746064_00512"/>